<reference evidence="2 3" key="2">
    <citation type="submission" date="2017-08" db="EMBL/GenBank/DDBJ databases">
        <authorList>
            <person name="de Groot N.N."/>
        </authorList>
    </citation>
    <scope>NUCLEOTIDE SEQUENCE [LARGE SCALE GENOMIC DNA]</scope>
    <source>
        <strain evidence="2">Orrdi1</strain>
    </source>
</reference>
<dbReference type="RefSeq" id="WP_067759306.1">
    <property type="nucleotide sequence ID" value="NZ_LT907988.1"/>
</dbReference>
<evidence type="ECO:0000313" key="3">
    <source>
        <dbReference type="Proteomes" id="UP000078558"/>
    </source>
</evidence>
<evidence type="ECO:0000313" key="2">
    <source>
        <dbReference type="EMBL" id="SOE48109.1"/>
    </source>
</evidence>
<keyword evidence="3" id="KW-1185">Reference proteome</keyword>
<accession>A0A1C3K7Q1</accession>
<protein>
    <submittedName>
        <fullName evidence="1">Uncharacterized protein</fullName>
    </submittedName>
</protein>
<dbReference type="STRING" id="1851544.ODI_02442"/>
<reference evidence="1 3" key="1">
    <citation type="submission" date="2016-06" db="EMBL/GenBank/DDBJ databases">
        <authorList>
            <person name="Kjaerup R.B."/>
            <person name="Dalgaard T.S."/>
            <person name="Juul-Madsen H.R."/>
        </authorList>
    </citation>
    <scope>NUCLEOTIDE SEQUENCE [LARGE SCALE GENOMIC DNA]</scope>
    <source>
        <strain evidence="1">Orrdi1</strain>
    </source>
</reference>
<organism evidence="1 3">
    <name type="scientific">Orrella dioscoreae</name>
    <dbReference type="NCBI Taxonomy" id="1851544"/>
    <lineage>
        <taxon>Bacteria</taxon>
        <taxon>Pseudomonadati</taxon>
        <taxon>Pseudomonadota</taxon>
        <taxon>Betaproteobacteria</taxon>
        <taxon>Burkholderiales</taxon>
        <taxon>Alcaligenaceae</taxon>
        <taxon>Orrella</taxon>
    </lineage>
</organism>
<gene>
    <name evidence="1" type="ORF">ODI_02442</name>
    <name evidence="2" type="ORF">ODI_R1240</name>
</gene>
<dbReference type="AlphaFoldDB" id="A0A1C3K7Q1"/>
<name>A0A1C3K7Q1_9BURK</name>
<dbReference type="KEGG" id="odi:ODI_R1240"/>
<dbReference type="Proteomes" id="UP000078558">
    <property type="component" value="Chromosome I"/>
</dbReference>
<dbReference type="OrthoDB" id="8795416at2"/>
<proteinExistence type="predicted"/>
<dbReference type="EMBL" id="LT907988">
    <property type="protein sequence ID" value="SOE48109.1"/>
    <property type="molecule type" value="Genomic_DNA"/>
</dbReference>
<sequence length="115" mass="12793">MADFPEYACILLQGYTETPDYGVLRTEMDNGIAKQRPTRSLAIVTRAATIHVGVLANKLLFDEWARTAISGGAGWFNWTDPLTQTVKQTRIVGGRYEWSSPGKVWRATCQIETVG</sequence>
<evidence type="ECO:0000313" key="1">
    <source>
        <dbReference type="EMBL" id="SBT27540.1"/>
    </source>
</evidence>
<dbReference type="EMBL" id="FLRC01000054">
    <property type="protein sequence ID" value="SBT27540.1"/>
    <property type="molecule type" value="Genomic_DNA"/>
</dbReference>